<dbReference type="EMBL" id="AP004891">
    <property type="protein sequence ID" value="BAD15992.1"/>
    <property type="molecule type" value="Genomic_DNA"/>
</dbReference>
<dbReference type="AlphaFoldDB" id="Q6Z6Q3"/>
<proteinExistence type="predicted"/>
<protein>
    <submittedName>
        <fullName evidence="1">Uncharacterized protein</fullName>
    </submittedName>
</protein>
<evidence type="ECO:0000313" key="2">
    <source>
        <dbReference type="Proteomes" id="UP000000763"/>
    </source>
</evidence>
<evidence type="ECO:0000313" key="1">
    <source>
        <dbReference type="EMBL" id="BAD15992.1"/>
    </source>
</evidence>
<name>Q6Z6Q3_ORYSJ</name>
<organism evidence="1 2">
    <name type="scientific">Oryza sativa subsp. japonica</name>
    <name type="common">Rice</name>
    <dbReference type="NCBI Taxonomy" id="39947"/>
    <lineage>
        <taxon>Eukaryota</taxon>
        <taxon>Viridiplantae</taxon>
        <taxon>Streptophyta</taxon>
        <taxon>Embryophyta</taxon>
        <taxon>Tracheophyta</taxon>
        <taxon>Spermatophyta</taxon>
        <taxon>Magnoliopsida</taxon>
        <taxon>Liliopsida</taxon>
        <taxon>Poales</taxon>
        <taxon>Poaceae</taxon>
        <taxon>BOP clade</taxon>
        <taxon>Oryzoideae</taxon>
        <taxon>Oryzeae</taxon>
        <taxon>Oryzinae</taxon>
        <taxon>Oryza</taxon>
        <taxon>Oryza sativa</taxon>
    </lineage>
</organism>
<gene>
    <name evidence="1" type="primary">P0705A04.44</name>
</gene>
<accession>Q6Z6Q3</accession>
<dbReference type="Proteomes" id="UP000000763">
    <property type="component" value="Chromosome 2"/>
</dbReference>
<reference evidence="2" key="1">
    <citation type="journal article" date="2005" name="Nature">
        <title>The map-based sequence of the rice genome.</title>
        <authorList>
            <consortium name="International rice genome sequencing project (IRGSP)"/>
            <person name="Matsumoto T."/>
            <person name="Wu J."/>
            <person name="Kanamori H."/>
            <person name="Katayose Y."/>
            <person name="Fujisawa M."/>
            <person name="Namiki N."/>
            <person name="Mizuno H."/>
            <person name="Yamamoto K."/>
            <person name="Antonio B.A."/>
            <person name="Baba T."/>
            <person name="Sakata K."/>
            <person name="Nagamura Y."/>
            <person name="Aoki H."/>
            <person name="Arikawa K."/>
            <person name="Arita K."/>
            <person name="Bito T."/>
            <person name="Chiden Y."/>
            <person name="Fujitsuka N."/>
            <person name="Fukunaka R."/>
            <person name="Hamada M."/>
            <person name="Harada C."/>
            <person name="Hayashi A."/>
            <person name="Hijishita S."/>
            <person name="Honda M."/>
            <person name="Hosokawa S."/>
            <person name="Ichikawa Y."/>
            <person name="Idonuma A."/>
            <person name="Iijima M."/>
            <person name="Ikeda M."/>
            <person name="Ikeno M."/>
            <person name="Ito K."/>
            <person name="Ito S."/>
            <person name="Ito T."/>
            <person name="Ito Y."/>
            <person name="Ito Y."/>
            <person name="Iwabuchi A."/>
            <person name="Kamiya K."/>
            <person name="Karasawa W."/>
            <person name="Kurita K."/>
            <person name="Katagiri S."/>
            <person name="Kikuta A."/>
            <person name="Kobayashi H."/>
            <person name="Kobayashi N."/>
            <person name="Machita K."/>
            <person name="Maehara T."/>
            <person name="Masukawa M."/>
            <person name="Mizubayashi T."/>
            <person name="Mukai Y."/>
            <person name="Nagasaki H."/>
            <person name="Nagata Y."/>
            <person name="Naito S."/>
            <person name="Nakashima M."/>
            <person name="Nakama Y."/>
            <person name="Nakamichi Y."/>
            <person name="Nakamura M."/>
            <person name="Meguro A."/>
            <person name="Negishi M."/>
            <person name="Ohta I."/>
            <person name="Ohta T."/>
            <person name="Okamoto M."/>
            <person name="Ono N."/>
            <person name="Saji S."/>
            <person name="Sakaguchi M."/>
            <person name="Sakai K."/>
            <person name="Shibata M."/>
            <person name="Shimokawa T."/>
            <person name="Song J."/>
            <person name="Takazaki Y."/>
            <person name="Terasawa K."/>
            <person name="Tsugane M."/>
            <person name="Tsuji K."/>
            <person name="Ueda S."/>
            <person name="Waki K."/>
            <person name="Yamagata H."/>
            <person name="Yamamoto M."/>
            <person name="Yamamoto S."/>
            <person name="Yamane H."/>
            <person name="Yoshiki S."/>
            <person name="Yoshihara R."/>
            <person name="Yukawa K."/>
            <person name="Zhong H."/>
            <person name="Yano M."/>
            <person name="Yuan Q."/>
            <person name="Ouyang S."/>
            <person name="Liu J."/>
            <person name="Jones K.M."/>
            <person name="Gansberger K."/>
            <person name="Moffat K."/>
            <person name="Hill J."/>
            <person name="Bera J."/>
            <person name="Fadrosh D."/>
            <person name="Jin S."/>
            <person name="Johri S."/>
            <person name="Kim M."/>
            <person name="Overton L."/>
            <person name="Reardon M."/>
            <person name="Tsitrin T."/>
            <person name="Vuong H."/>
            <person name="Weaver B."/>
            <person name="Ciecko A."/>
            <person name="Tallon L."/>
            <person name="Jackson J."/>
            <person name="Pai G."/>
            <person name="Aken S.V."/>
            <person name="Utterback T."/>
            <person name="Reidmuller S."/>
            <person name="Feldblyum T."/>
            <person name="Hsiao J."/>
            <person name="Zismann V."/>
            <person name="Iobst S."/>
            <person name="de Vazeille A.R."/>
            <person name="Buell C.R."/>
            <person name="Ying K."/>
            <person name="Li Y."/>
            <person name="Lu T."/>
            <person name="Huang Y."/>
            <person name="Zhao Q."/>
            <person name="Feng Q."/>
            <person name="Zhang L."/>
            <person name="Zhu J."/>
            <person name="Weng Q."/>
            <person name="Mu J."/>
            <person name="Lu Y."/>
            <person name="Fan D."/>
            <person name="Liu Y."/>
            <person name="Guan J."/>
            <person name="Zhang Y."/>
            <person name="Yu S."/>
            <person name="Liu X."/>
            <person name="Zhang Y."/>
            <person name="Hong G."/>
            <person name="Han B."/>
            <person name="Choisne N."/>
            <person name="Demange N."/>
            <person name="Orjeda G."/>
            <person name="Samain S."/>
            <person name="Cattolico L."/>
            <person name="Pelletier E."/>
            <person name="Couloux A."/>
            <person name="Segurens B."/>
            <person name="Wincker P."/>
            <person name="D'Hont A."/>
            <person name="Scarpelli C."/>
            <person name="Weissenbach J."/>
            <person name="Salanoubat M."/>
            <person name="Quetier F."/>
            <person name="Yu Y."/>
            <person name="Kim H.R."/>
            <person name="Rambo T."/>
            <person name="Currie J."/>
            <person name="Collura K."/>
            <person name="Luo M."/>
            <person name="Yang T."/>
            <person name="Ammiraju J.S.S."/>
            <person name="Engler F."/>
            <person name="Soderlund C."/>
            <person name="Wing R.A."/>
            <person name="Palmer L.E."/>
            <person name="de la Bastide M."/>
            <person name="Spiegel L."/>
            <person name="Nascimento L."/>
            <person name="Zutavern T."/>
            <person name="O'Shaughnessy A."/>
            <person name="Dike S."/>
            <person name="Dedhia N."/>
            <person name="Preston R."/>
            <person name="Balija V."/>
            <person name="McCombie W.R."/>
            <person name="Chow T."/>
            <person name="Chen H."/>
            <person name="Chung M."/>
            <person name="Chen C."/>
            <person name="Shaw J."/>
            <person name="Wu H."/>
            <person name="Hsiao K."/>
            <person name="Chao Y."/>
            <person name="Chu M."/>
            <person name="Cheng C."/>
            <person name="Hour A."/>
            <person name="Lee P."/>
            <person name="Lin S."/>
            <person name="Lin Y."/>
            <person name="Liou J."/>
            <person name="Liu S."/>
            <person name="Hsing Y."/>
            <person name="Raghuvanshi S."/>
            <person name="Mohanty A."/>
            <person name="Bharti A.K."/>
            <person name="Gaur A."/>
            <person name="Gupta V."/>
            <person name="Kumar D."/>
            <person name="Ravi V."/>
            <person name="Vij S."/>
            <person name="Kapur A."/>
            <person name="Khurana P."/>
            <person name="Khurana P."/>
            <person name="Khurana J.P."/>
            <person name="Tyagi A.K."/>
            <person name="Gaikwad K."/>
            <person name="Singh A."/>
            <person name="Dalal V."/>
            <person name="Srivastava S."/>
            <person name="Dixit A."/>
            <person name="Pal A.K."/>
            <person name="Ghazi I.A."/>
            <person name="Yadav M."/>
            <person name="Pandit A."/>
            <person name="Bhargava A."/>
            <person name="Sureshbabu K."/>
            <person name="Batra K."/>
            <person name="Sharma T.R."/>
            <person name="Mohapatra T."/>
            <person name="Singh N.K."/>
            <person name="Messing J."/>
            <person name="Nelson A.B."/>
            <person name="Fuks G."/>
            <person name="Kavchok S."/>
            <person name="Keizer G."/>
            <person name="Linton E."/>
            <person name="Llaca V."/>
            <person name="Song R."/>
            <person name="Tanyolac B."/>
            <person name="Young S."/>
            <person name="Ho-Il K."/>
            <person name="Hahn J.H."/>
            <person name="Sangsakoo G."/>
            <person name="Vanavichit A."/>
            <person name="de Mattos Luiz.A.T."/>
            <person name="Zimmer P.D."/>
            <person name="Malone G."/>
            <person name="Dellagostin O."/>
            <person name="de Oliveira A.C."/>
            <person name="Bevan M."/>
            <person name="Bancroft I."/>
            <person name="Minx P."/>
            <person name="Cordum H."/>
            <person name="Wilson R."/>
            <person name="Cheng Z."/>
            <person name="Jin W."/>
            <person name="Jiang J."/>
            <person name="Leong S.A."/>
            <person name="Iwama H."/>
            <person name="Gojobori T."/>
            <person name="Itoh T."/>
            <person name="Niimura Y."/>
            <person name="Fujii Y."/>
            <person name="Habara T."/>
            <person name="Sakai H."/>
            <person name="Sato Y."/>
            <person name="Wilson G."/>
            <person name="Kumar K."/>
            <person name="McCouch S."/>
            <person name="Juretic N."/>
            <person name="Hoen D."/>
            <person name="Wright S."/>
            <person name="Bruskiewich R."/>
            <person name="Bureau T."/>
            <person name="Miyao A."/>
            <person name="Hirochika H."/>
            <person name="Nishikawa T."/>
            <person name="Kadowaki K."/>
            <person name="Sugiura M."/>
            <person name="Burr B."/>
            <person name="Sasaki T."/>
        </authorList>
    </citation>
    <scope>NUCLEOTIDE SEQUENCE [LARGE SCALE GENOMIC DNA]</scope>
    <source>
        <strain evidence="2">cv. Nipponbare</strain>
    </source>
</reference>
<sequence>MASGGARSTPQGARAVAATWRQQASGVPDVAAAVAWPGRDTATAAAACSHRLARARAGAGPPWRRRCSISSSSTSSYTWMEMYSPMAMLQASVTRPASPDRRTHHGTQPLGVHAAAVVGGFLFLLGLRHDELGVAIDGSHACAC</sequence>
<reference evidence="2" key="2">
    <citation type="journal article" date="2008" name="Nucleic Acids Res.">
        <title>The rice annotation project database (RAP-DB): 2008 update.</title>
        <authorList>
            <consortium name="The rice annotation project (RAP)"/>
        </authorList>
    </citation>
    <scope>GENOME REANNOTATION</scope>
    <source>
        <strain evidence="2">cv. Nipponbare</strain>
    </source>
</reference>